<dbReference type="Proteomes" id="UP000887458">
    <property type="component" value="Unassembled WGS sequence"/>
</dbReference>
<gene>
    <name evidence="1" type="ORF">DERP_007283</name>
</gene>
<reference evidence="1 2" key="1">
    <citation type="journal article" date="2018" name="J. Allergy Clin. Immunol.">
        <title>High-quality assembly of Dermatophagoides pteronyssinus genome and transcriptome reveals a wide range of novel allergens.</title>
        <authorList>
            <person name="Liu X.Y."/>
            <person name="Yang K.Y."/>
            <person name="Wang M.Q."/>
            <person name="Kwok J.S."/>
            <person name="Zeng X."/>
            <person name="Yang Z."/>
            <person name="Xiao X.J."/>
            <person name="Lau C.P."/>
            <person name="Li Y."/>
            <person name="Huang Z.M."/>
            <person name="Ba J.G."/>
            <person name="Yim A.K."/>
            <person name="Ouyang C.Y."/>
            <person name="Ngai S.M."/>
            <person name="Chan T.F."/>
            <person name="Leung E.L."/>
            <person name="Liu L."/>
            <person name="Liu Z.G."/>
            <person name="Tsui S.K."/>
        </authorList>
    </citation>
    <scope>NUCLEOTIDE SEQUENCE [LARGE SCALE GENOMIC DNA]</scope>
    <source>
        <strain evidence="1">Derp</strain>
    </source>
</reference>
<organism evidence="1 2">
    <name type="scientific">Dermatophagoides pteronyssinus</name>
    <name type="common">European house dust mite</name>
    <dbReference type="NCBI Taxonomy" id="6956"/>
    <lineage>
        <taxon>Eukaryota</taxon>
        <taxon>Metazoa</taxon>
        <taxon>Ecdysozoa</taxon>
        <taxon>Arthropoda</taxon>
        <taxon>Chelicerata</taxon>
        <taxon>Arachnida</taxon>
        <taxon>Acari</taxon>
        <taxon>Acariformes</taxon>
        <taxon>Sarcoptiformes</taxon>
        <taxon>Astigmata</taxon>
        <taxon>Psoroptidia</taxon>
        <taxon>Analgoidea</taxon>
        <taxon>Pyroglyphidae</taxon>
        <taxon>Dermatophagoidinae</taxon>
        <taxon>Dermatophagoides</taxon>
    </lineage>
</organism>
<accession>A0ABQ8J420</accession>
<evidence type="ECO:0000313" key="2">
    <source>
        <dbReference type="Proteomes" id="UP000887458"/>
    </source>
</evidence>
<keyword evidence="2" id="KW-1185">Reference proteome</keyword>
<sequence length="64" mass="7520">MKFNIKIRLTIISVKSLSSLSFNVEIFKFLHSCCSLIGILVENLRNKYTWKLFKSFDSNSCWLN</sequence>
<protein>
    <submittedName>
        <fullName evidence="1">Uncharacterized protein</fullName>
    </submittedName>
</protein>
<comment type="caution">
    <text evidence="1">The sequence shown here is derived from an EMBL/GenBank/DDBJ whole genome shotgun (WGS) entry which is preliminary data.</text>
</comment>
<reference evidence="1 2" key="2">
    <citation type="journal article" date="2022" name="Mol. Biol. Evol.">
        <title>Comparative Genomics Reveals Insights into the Divergent Evolution of Astigmatic Mites and Household Pest Adaptations.</title>
        <authorList>
            <person name="Xiong Q."/>
            <person name="Wan A.T."/>
            <person name="Liu X."/>
            <person name="Fung C.S."/>
            <person name="Xiao X."/>
            <person name="Malainual N."/>
            <person name="Hou J."/>
            <person name="Wang L."/>
            <person name="Wang M."/>
            <person name="Yang K.Y."/>
            <person name="Cui Y."/>
            <person name="Leung E.L."/>
            <person name="Nong W."/>
            <person name="Shin S.K."/>
            <person name="Au S.W."/>
            <person name="Jeong K.Y."/>
            <person name="Chew F.T."/>
            <person name="Hui J.H."/>
            <person name="Leung T.F."/>
            <person name="Tungtrongchitr A."/>
            <person name="Zhong N."/>
            <person name="Liu Z."/>
            <person name="Tsui S.K."/>
        </authorList>
    </citation>
    <scope>NUCLEOTIDE SEQUENCE [LARGE SCALE GENOMIC DNA]</scope>
    <source>
        <strain evidence="1">Derp</strain>
    </source>
</reference>
<evidence type="ECO:0000313" key="1">
    <source>
        <dbReference type="EMBL" id="KAH9417286.1"/>
    </source>
</evidence>
<name>A0ABQ8J420_DERPT</name>
<proteinExistence type="predicted"/>
<dbReference type="EMBL" id="NJHN03000077">
    <property type="protein sequence ID" value="KAH9417286.1"/>
    <property type="molecule type" value="Genomic_DNA"/>
</dbReference>